<reference evidence="3 4" key="1">
    <citation type="submission" date="2018-05" db="EMBL/GenBank/DDBJ databases">
        <title>The Hungate 1000. A catalogue of reference genomes from the rumen microbiome.</title>
        <authorList>
            <person name="Kelly W."/>
        </authorList>
    </citation>
    <scope>NUCLEOTIDE SEQUENCE [LARGE SCALE GENOMIC DNA]</scope>
    <source>
        <strain evidence="3 4">NLAE-zl-C242</strain>
    </source>
</reference>
<keyword evidence="4" id="KW-1185">Reference proteome</keyword>
<organism evidence="3 4">
    <name type="scientific">Faecalicatena orotica</name>
    <dbReference type="NCBI Taxonomy" id="1544"/>
    <lineage>
        <taxon>Bacteria</taxon>
        <taxon>Bacillati</taxon>
        <taxon>Bacillota</taxon>
        <taxon>Clostridia</taxon>
        <taxon>Lachnospirales</taxon>
        <taxon>Lachnospiraceae</taxon>
        <taxon>Faecalicatena</taxon>
    </lineage>
</organism>
<dbReference type="PRINTS" id="PR00080">
    <property type="entry name" value="SDRFAMILY"/>
</dbReference>
<dbReference type="CDD" id="cd05233">
    <property type="entry name" value="SDR_c"/>
    <property type="match status" value="1"/>
</dbReference>
<dbReference type="Pfam" id="PF13561">
    <property type="entry name" value="adh_short_C2"/>
    <property type="match status" value="1"/>
</dbReference>
<dbReference type="PANTHER" id="PTHR24321:SF11">
    <property type="entry name" value="BLR0893 PROTEIN"/>
    <property type="match status" value="1"/>
</dbReference>
<dbReference type="SUPFAM" id="SSF51735">
    <property type="entry name" value="NAD(P)-binding Rossmann-fold domains"/>
    <property type="match status" value="1"/>
</dbReference>
<proteinExistence type="inferred from homology"/>
<evidence type="ECO:0000313" key="3">
    <source>
        <dbReference type="EMBL" id="PWJ31187.1"/>
    </source>
</evidence>
<evidence type="ECO:0000256" key="1">
    <source>
        <dbReference type="ARBA" id="ARBA00006484"/>
    </source>
</evidence>
<dbReference type="OrthoDB" id="9803333at2"/>
<dbReference type="InterPro" id="IPR036291">
    <property type="entry name" value="NAD(P)-bd_dom_sf"/>
</dbReference>
<dbReference type="InterPro" id="IPR020904">
    <property type="entry name" value="Sc_DH/Rdtase_CS"/>
</dbReference>
<dbReference type="GO" id="GO:0016491">
    <property type="term" value="F:oxidoreductase activity"/>
    <property type="evidence" value="ECO:0007669"/>
    <property type="project" value="UniProtKB-KW"/>
</dbReference>
<protein>
    <submittedName>
        <fullName evidence="3">NAD(P)-dependent dehydrogenase (Short-subunit alcohol dehydrogenase family)</fullName>
    </submittedName>
</protein>
<dbReference type="GO" id="GO:0008206">
    <property type="term" value="P:bile acid metabolic process"/>
    <property type="evidence" value="ECO:0007669"/>
    <property type="project" value="UniProtKB-ARBA"/>
</dbReference>
<dbReference type="PANTHER" id="PTHR24321">
    <property type="entry name" value="DEHYDROGENASES, SHORT CHAIN"/>
    <property type="match status" value="1"/>
</dbReference>
<sequence length="253" mass="27596">MSEKRVALVSGAATGIGRDCSVQLAKDGFQMVLCDWNKEEGEKTLALCREQNVEADFLEINMAVEEQAEKFIRFAAEKYGKIDFYFNNQGVIHMPKLFEDITEEDFDYVTNNNFKACFFGMKHALRVMKKQGYGHLVNTGSSSGIRPETGFGVYSATKHAVIGLTKDAAIEMAKYGVRVNSVCPGGIITPLTIAVGKYMQEHQFVQPKASTALLGPARMGQTSEITGVISFLASEASSYMTGAIISVDGGNTQ</sequence>
<name>A0A2Y9BFK0_9FIRM</name>
<accession>A0A2Y9BFK0</accession>
<evidence type="ECO:0000313" key="4">
    <source>
        <dbReference type="Proteomes" id="UP000245845"/>
    </source>
</evidence>
<dbReference type="RefSeq" id="WP_109729911.1">
    <property type="nucleotide sequence ID" value="NZ_BAAACK010000006.1"/>
</dbReference>
<dbReference type="AlphaFoldDB" id="A0A2Y9BFK0"/>
<dbReference type="Gene3D" id="3.40.50.720">
    <property type="entry name" value="NAD(P)-binding Rossmann-like Domain"/>
    <property type="match status" value="1"/>
</dbReference>
<gene>
    <name evidence="3" type="ORF">A8806_10243</name>
</gene>
<dbReference type="EMBL" id="QGDL01000002">
    <property type="protein sequence ID" value="PWJ31187.1"/>
    <property type="molecule type" value="Genomic_DNA"/>
</dbReference>
<keyword evidence="2" id="KW-0560">Oxidoreductase</keyword>
<comment type="similarity">
    <text evidence="1">Belongs to the short-chain dehydrogenases/reductases (SDR) family.</text>
</comment>
<dbReference type="Proteomes" id="UP000245845">
    <property type="component" value="Unassembled WGS sequence"/>
</dbReference>
<evidence type="ECO:0000256" key="2">
    <source>
        <dbReference type="ARBA" id="ARBA00023002"/>
    </source>
</evidence>
<comment type="caution">
    <text evidence="3">The sequence shown here is derived from an EMBL/GenBank/DDBJ whole genome shotgun (WGS) entry which is preliminary data.</text>
</comment>
<dbReference type="PROSITE" id="PS00061">
    <property type="entry name" value="ADH_SHORT"/>
    <property type="match status" value="1"/>
</dbReference>
<dbReference type="PRINTS" id="PR00081">
    <property type="entry name" value="GDHRDH"/>
</dbReference>
<dbReference type="InterPro" id="IPR002347">
    <property type="entry name" value="SDR_fam"/>
</dbReference>
<dbReference type="FunFam" id="3.40.50.720:FF:000084">
    <property type="entry name" value="Short-chain dehydrogenase reductase"/>
    <property type="match status" value="1"/>
</dbReference>